<organism evidence="1">
    <name type="scientific">marine sediment metagenome</name>
    <dbReference type="NCBI Taxonomy" id="412755"/>
    <lineage>
        <taxon>unclassified sequences</taxon>
        <taxon>metagenomes</taxon>
        <taxon>ecological metagenomes</taxon>
    </lineage>
</organism>
<accession>X1QE55</accession>
<proteinExistence type="predicted"/>
<dbReference type="EMBL" id="BARV01045175">
    <property type="protein sequence ID" value="GAI66483.1"/>
    <property type="molecule type" value="Genomic_DNA"/>
</dbReference>
<feature type="non-terminal residue" evidence="1">
    <location>
        <position position="40"/>
    </location>
</feature>
<dbReference type="AlphaFoldDB" id="X1QE55"/>
<name>X1QE55_9ZZZZ</name>
<evidence type="ECO:0000313" key="1">
    <source>
        <dbReference type="EMBL" id="GAI66483.1"/>
    </source>
</evidence>
<comment type="caution">
    <text evidence="1">The sequence shown here is derived from an EMBL/GenBank/DDBJ whole genome shotgun (WGS) entry which is preliminary data.</text>
</comment>
<reference evidence="1" key="1">
    <citation type="journal article" date="2014" name="Front. Microbiol.">
        <title>High frequency of phylogenetically diverse reductive dehalogenase-homologous genes in deep subseafloor sedimentary metagenomes.</title>
        <authorList>
            <person name="Kawai M."/>
            <person name="Futagami T."/>
            <person name="Toyoda A."/>
            <person name="Takaki Y."/>
            <person name="Nishi S."/>
            <person name="Hori S."/>
            <person name="Arai W."/>
            <person name="Tsubouchi T."/>
            <person name="Morono Y."/>
            <person name="Uchiyama I."/>
            <person name="Ito T."/>
            <person name="Fujiyama A."/>
            <person name="Inagaki F."/>
            <person name="Takami H."/>
        </authorList>
    </citation>
    <scope>NUCLEOTIDE SEQUENCE</scope>
    <source>
        <strain evidence="1">Expedition CK06-06</strain>
    </source>
</reference>
<gene>
    <name evidence="1" type="ORF">S06H3_66363</name>
</gene>
<sequence>MHLTVPQKTTVSYEHVIDYNIGESEPVLFFEASLKSKSPN</sequence>
<protein>
    <submittedName>
        <fullName evidence="1">Uncharacterized protein</fullName>
    </submittedName>
</protein>